<keyword evidence="1" id="KW-1133">Transmembrane helix</keyword>
<feature type="transmembrane region" description="Helical" evidence="1">
    <location>
        <begin position="77"/>
        <end position="101"/>
    </location>
</feature>
<dbReference type="RefSeq" id="WP_110664917.1">
    <property type="nucleotide sequence ID" value="NZ_PYBW01000008.1"/>
</dbReference>
<comment type="caution">
    <text evidence="2">The sequence shown here is derived from an EMBL/GenBank/DDBJ whole genome shotgun (WGS) entry which is preliminary data.</text>
</comment>
<keyword evidence="3" id="KW-1185">Reference proteome</keyword>
<feature type="transmembrane region" description="Helical" evidence="1">
    <location>
        <begin position="6"/>
        <end position="25"/>
    </location>
</feature>
<sequence>MFSTAQWPVVWVGVLLIFASIGLVLNLRMRRSSRSDHTRRRTYLEWLPGLVGLLAVVGEPPRILGASRGVLTVTDNIGRVIIVGILVLLLYGGIVLIRRVLRAVSRLRRTPPAS</sequence>
<gene>
    <name evidence="2" type="ORF">C7C46_01930</name>
</gene>
<protein>
    <submittedName>
        <fullName evidence="2">Uncharacterized protein</fullName>
    </submittedName>
</protein>
<dbReference type="AlphaFoldDB" id="A0A2V4NN62"/>
<keyword evidence="1" id="KW-0472">Membrane</keyword>
<reference evidence="2 3" key="1">
    <citation type="submission" date="2018-03" db="EMBL/GenBank/DDBJ databases">
        <title>Bioinformatic expansion and discovery of thiopeptide antibiotics.</title>
        <authorList>
            <person name="Schwalen C.J."/>
            <person name="Hudson G.A."/>
            <person name="Mitchell D.A."/>
        </authorList>
    </citation>
    <scope>NUCLEOTIDE SEQUENCE [LARGE SCALE GENOMIC DNA]</scope>
    <source>
        <strain evidence="2 3">ATCC 21389</strain>
    </source>
</reference>
<evidence type="ECO:0000256" key="1">
    <source>
        <dbReference type="SAM" id="Phobius"/>
    </source>
</evidence>
<evidence type="ECO:0000313" key="2">
    <source>
        <dbReference type="EMBL" id="PYC88051.1"/>
    </source>
</evidence>
<name>A0A2V4NN62_9ACTN</name>
<keyword evidence="1" id="KW-0812">Transmembrane</keyword>
<feature type="transmembrane region" description="Helical" evidence="1">
    <location>
        <begin position="46"/>
        <end position="65"/>
    </location>
</feature>
<evidence type="ECO:0000313" key="3">
    <source>
        <dbReference type="Proteomes" id="UP000248039"/>
    </source>
</evidence>
<organism evidence="2 3">
    <name type="scientific">Streptomyces tateyamensis</name>
    <dbReference type="NCBI Taxonomy" id="565073"/>
    <lineage>
        <taxon>Bacteria</taxon>
        <taxon>Bacillati</taxon>
        <taxon>Actinomycetota</taxon>
        <taxon>Actinomycetes</taxon>
        <taxon>Kitasatosporales</taxon>
        <taxon>Streptomycetaceae</taxon>
        <taxon>Streptomyces</taxon>
    </lineage>
</organism>
<dbReference type="Proteomes" id="UP000248039">
    <property type="component" value="Unassembled WGS sequence"/>
</dbReference>
<dbReference type="EMBL" id="PYBW01000008">
    <property type="protein sequence ID" value="PYC88051.1"/>
    <property type="molecule type" value="Genomic_DNA"/>
</dbReference>
<accession>A0A2V4NN62</accession>
<proteinExistence type="predicted"/>